<gene>
    <name evidence="2" type="ORF">IAA08_09990</name>
</gene>
<evidence type="ECO:0000313" key="2">
    <source>
        <dbReference type="EMBL" id="HIZ08252.1"/>
    </source>
</evidence>
<organism evidence="2 3">
    <name type="scientific">Candidatus Eubacterium avistercoris</name>
    <dbReference type="NCBI Taxonomy" id="2838567"/>
    <lineage>
        <taxon>Bacteria</taxon>
        <taxon>Bacillati</taxon>
        <taxon>Bacillota</taxon>
        <taxon>Clostridia</taxon>
        <taxon>Eubacteriales</taxon>
        <taxon>Eubacteriaceae</taxon>
        <taxon>Eubacterium</taxon>
    </lineage>
</organism>
<dbReference type="Proteomes" id="UP000824024">
    <property type="component" value="Unassembled WGS sequence"/>
</dbReference>
<protein>
    <submittedName>
        <fullName evidence="2">HD domain-containing protein</fullName>
    </submittedName>
</protein>
<dbReference type="InterPro" id="IPR006674">
    <property type="entry name" value="HD_domain"/>
</dbReference>
<dbReference type="Pfam" id="PF01966">
    <property type="entry name" value="HD"/>
    <property type="match status" value="1"/>
</dbReference>
<dbReference type="SUPFAM" id="SSF109604">
    <property type="entry name" value="HD-domain/PDEase-like"/>
    <property type="match status" value="1"/>
</dbReference>
<dbReference type="AlphaFoldDB" id="A0A9D2D3Z8"/>
<accession>A0A9D2D3Z8</accession>
<comment type="caution">
    <text evidence="2">The sequence shown here is derived from an EMBL/GenBank/DDBJ whole genome shotgun (WGS) entry which is preliminary data.</text>
</comment>
<dbReference type="Gene3D" id="1.10.3210.10">
    <property type="entry name" value="Hypothetical protein af1432"/>
    <property type="match status" value="1"/>
</dbReference>
<proteinExistence type="predicted"/>
<sequence>MDKKKREKLEQLYWKMTEWFAGDPKRIQHFVKVHSFAELIGKGEQMEEQEQFVLEGAALVHDIGIRPGEEKYGRCDGKIQEQEGPAAAEKLLKELEFAPEEIERITWLVGHHHTYDNIAERDYQILVEADFLVNYYEDGIEKDKIQKSCRKIFRTETGIRLCETMYGVTIKISETWAQDNIREMEEFIESQGIYIRQ</sequence>
<evidence type="ECO:0000313" key="3">
    <source>
        <dbReference type="Proteomes" id="UP000824024"/>
    </source>
</evidence>
<dbReference type="InterPro" id="IPR003607">
    <property type="entry name" value="HD/PDEase_dom"/>
</dbReference>
<dbReference type="EMBL" id="DXCH01000269">
    <property type="protein sequence ID" value="HIZ08252.1"/>
    <property type="molecule type" value="Genomic_DNA"/>
</dbReference>
<feature type="domain" description="HD" evidence="1">
    <location>
        <begin position="26"/>
        <end position="123"/>
    </location>
</feature>
<evidence type="ECO:0000259" key="1">
    <source>
        <dbReference type="Pfam" id="PF01966"/>
    </source>
</evidence>
<reference evidence="2" key="2">
    <citation type="submission" date="2021-04" db="EMBL/GenBank/DDBJ databases">
        <authorList>
            <person name="Gilroy R."/>
        </authorList>
    </citation>
    <scope>NUCLEOTIDE SEQUENCE</scope>
    <source>
        <strain evidence="2">CHK192-9172</strain>
    </source>
</reference>
<name>A0A9D2D3Z8_9FIRM</name>
<dbReference type="CDD" id="cd00077">
    <property type="entry name" value="HDc"/>
    <property type="match status" value="1"/>
</dbReference>
<reference evidence="2" key="1">
    <citation type="journal article" date="2021" name="PeerJ">
        <title>Extensive microbial diversity within the chicken gut microbiome revealed by metagenomics and culture.</title>
        <authorList>
            <person name="Gilroy R."/>
            <person name="Ravi A."/>
            <person name="Getino M."/>
            <person name="Pursley I."/>
            <person name="Horton D.L."/>
            <person name="Alikhan N.F."/>
            <person name="Baker D."/>
            <person name="Gharbi K."/>
            <person name="Hall N."/>
            <person name="Watson M."/>
            <person name="Adriaenssens E.M."/>
            <person name="Foster-Nyarko E."/>
            <person name="Jarju S."/>
            <person name="Secka A."/>
            <person name="Antonio M."/>
            <person name="Oren A."/>
            <person name="Chaudhuri R.R."/>
            <person name="La Ragione R."/>
            <person name="Hildebrand F."/>
            <person name="Pallen M.J."/>
        </authorList>
    </citation>
    <scope>NUCLEOTIDE SEQUENCE</scope>
    <source>
        <strain evidence="2">CHK192-9172</strain>
    </source>
</reference>